<sequence length="202" mass="22587">MTALMATFYHFLECMLLCISPTNSAALTLARKKDLLMLQSISFEKASAQEVDKPWALQSKVRLANRVEKLLESGHEFNAAERKMLQGYKNERLKPGKRSYRETDVVALVTRLYTPRIICATASMAESFARKIGNKVQVLFVDEAGQTMNSDVAGMPNLQMGGLMDSAIQKALQRKCMDTVHLRTSYRSHPAVVRIISACTVL</sequence>
<proteinExistence type="predicted"/>
<dbReference type="WBParaSite" id="L893_g31319.t1">
    <property type="protein sequence ID" value="L893_g31319.t1"/>
    <property type="gene ID" value="L893_g31319"/>
</dbReference>
<keyword evidence="2" id="KW-1185">Reference proteome</keyword>
<reference evidence="3" key="1">
    <citation type="submission" date="2016-11" db="UniProtKB">
        <authorList>
            <consortium name="WormBaseParasite"/>
        </authorList>
    </citation>
    <scope>IDENTIFICATION</scope>
</reference>
<feature type="chain" id="PRO_5009314094" evidence="1">
    <location>
        <begin position="27"/>
        <end position="202"/>
    </location>
</feature>
<dbReference type="SUPFAM" id="SSF52540">
    <property type="entry name" value="P-loop containing nucleoside triphosphate hydrolases"/>
    <property type="match status" value="1"/>
</dbReference>
<dbReference type="Proteomes" id="UP000095287">
    <property type="component" value="Unplaced"/>
</dbReference>
<dbReference type="Gene3D" id="3.40.50.300">
    <property type="entry name" value="P-loop containing nucleotide triphosphate hydrolases"/>
    <property type="match status" value="1"/>
</dbReference>
<evidence type="ECO:0000313" key="3">
    <source>
        <dbReference type="WBParaSite" id="L893_g31319.t1"/>
    </source>
</evidence>
<name>A0A1I7ZZG3_9BILA</name>
<keyword evidence="1" id="KW-0732">Signal</keyword>
<feature type="signal peptide" evidence="1">
    <location>
        <begin position="1"/>
        <end position="26"/>
    </location>
</feature>
<evidence type="ECO:0000313" key="2">
    <source>
        <dbReference type="Proteomes" id="UP000095287"/>
    </source>
</evidence>
<organism evidence="2 3">
    <name type="scientific">Steinernema glaseri</name>
    <dbReference type="NCBI Taxonomy" id="37863"/>
    <lineage>
        <taxon>Eukaryota</taxon>
        <taxon>Metazoa</taxon>
        <taxon>Ecdysozoa</taxon>
        <taxon>Nematoda</taxon>
        <taxon>Chromadorea</taxon>
        <taxon>Rhabditida</taxon>
        <taxon>Tylenchina</taxon>
        <taxon>Panagrolaimomorpha</taxon>
        <taxon>Strongyloidoidea</taxon>
        <taxon>Steinernematidae</taxon>
        <taxon>Steinernema</taxon>
    </lineage>
</organism>
<protein>
    <submittedName>
        <fullName evidence="3">AAA_11 domain-containing protein</fullName>
    </submittedName>
</protein>
<dbReference type="InterPro" id="IPR027417">
    <property type="entry name" value="P-loop_NTPase"/>
</dbReference>
<dbReference type="AlphaFoldDB" id="A0A1I7ZZG3"/>
<evidence type="ECO:0000256" key="1">
    <source>
        <dbReference type="SAM" id="SignalP"/>
    </source>
</evidence>
<accession>A0A1I7ZZG3</accession>